<dbReference type="PANTHER" id="PTHR12755:SF3">
    <property type="entry name" value="POLYNUCLEOTIDE 5'-HYDROXYL-KINASE NOL9"/>
    <property type="match status" value="1"/>
</dbReference>
<name>G0UR73_TRYCI</name>
<dbReference type="GO" id="GO:0051731">
    <property type="term" value="F:polynucleotide 5'-hydroxyl-kinase activity"/>
    <property type="evidence" value="ECO:0007669"/>
    <property type="project" value="InterPro"/>
</dbReference>
<keyword evidence="2" id="KW-0808">Transferase</keyword>
<evidence type="ECO:0000256" key="2">
    <source>
        <dbReference type="ARBA" id="ARBA00022679"/>
    </source>
</evidence>
<dbReference type="GO" id="GO:0005524">
    <property type="term" value="F:ATP binding"/>
    <property type="evidence" value="ECO:0007669"/>
    <property type="project" value="UniProtKB-KW"/>
</dbReference>
<feature type="compositionally biased region" description="Low complexity" evidence="6">
    <location>
        <begin position="34"/>
        <end position="45"/>
    </location>
</feature>
<feature type="region of interest" description="Disordered" evidence="6">
    <location>
        <begin position="21"/>
        <end position="118"/>
    </location>
</feature>
<evidence type="ECO:0000256" key="6">
    <source>
        <dbReference type="SAM" id="MobiDB-lite"/>
    </source>
</evidence>
<dbReference type="InterPro" id="IPR032319">
    <property type="entry name" value="CLP1_P"/>
</dbReference>
<dbReference type="AlphaFoldDB" id="G0UR73"/>
<dbReference type="GO" id="GO:0005634">
    <property type="term" value="C:nucleus"/>
    <property type="evidence" value="ECO:0007669"/>
    <property type="project" value="TreeGrafter"/>
</dbReference>
<proteinExistence type="inferred from homology"/>
<evidence type="ECO:0000259" key="7">
    <source>
        <dbReference type="Pfam" id="PF16575"/>
    </source>
</evidence>
<dbReference type="Gene3D" id="3.40.50.300">
    <property type="entry name" value="P-loop containing nucleotide triphosphate hydrolases"/>
    <property type="match status" value="1"/>
</dbReference>
<reference evidence="8" key="1">
    <citation type="journal article" date="2012" name="Proc. Natl. Acad. Sci. U.S.A.">
        <title>Antigenic diversity is generated by distinct evolutionary mechanisms in African trypanosome species.</title>
        <authorList>
            <person name="Jackson A.P."/>
            <person name="Berry A."/>
            <person name="Aslett M."/>
            <person name="Allison H.C."/>
            <person name="Burton P."/>
            <person name="Vavrova-Anderson J."/>
            <person name="Brown R."/>
            <person name="Browne H."/>
            <person name="Corton N."/>
            <person name="Hauser H."/>
            <person name="Gamble J."/>
            <person name="Gilderthorp R."/>
            <person name="Marcello L."/>
            <person name="McQuillan J."/>
            <person name="Otto T.D."/>
            <person name="Quail M.A."/>
            <person name="Sanders M.J."/>
            <person name="van Tonder A."/>
            <person name="Ginger M.L."/>
            <person name="Field M.C."/>
            <person name="Barry J.D."/>
            <person name="Hertz-Fowler C."/>
            <person name="Berriman M."/>
        </authorList>
    </citation>
    <scope>NUCLEOTIDE SEQUENCE</scope>
    <source>
        <strain evidence="8">IL3000</strain>
    </source>
</reference>
<dbReference type="VEuPathDB" id="TriTrypDB:TcIL3000_8_930"/>
<keyword evidence="3" id="KW-0547">Nucleotide-binding</keyword>
<feature type="compositionally biased region" description="Basic and acidic residues" evidence="6">
    <location>
        <begin position="60"/>
        <end position="73"/>
    </location>
</feature>
<accession>G0UR73</accession>
<keyword evidence="5" id="KW-0067">ATP-binding</keyword>
<feature type="compositionally biased region" description="Acidic residues" evidence="6">
    <location>
        <begin position="253"/>
        <end position="281"/>
    </location>
</feature>
<dbReference type="EMBL" id="HE575321">
    <property type="protein sequence ID" value="CCC91884.1"/>
    <property type="molecule type" value="Genomic_DNA"/>
</dbReference>
<organism evidence="8">
    <name type="scientific">Trypanosoma congolense (strain IL3000)</name>
    <dbReference type="NCBI Taxonomy" id="1068625"/>
    <lineage>
        <taxon>Eukaryota</taxon>
        <taxon>Discoba</taxon>
        <taxon>Euglenozoa</taxon>
        <taxon>Kinetoplastea</taxon>
        <taxon>Metakinetoplastina</taxon>
        <taxon>Trypanosomatida</taxon>
        <taxon>Trypanosomatidae</taxon>
        <taxon>Trypanosoma</taxon>
        <taxon>Nannomonas</taxon>
    </lineage>
</organism>
<feature type="compositionally biased region" description="Polar residues" evidence="6">
    <location>
        <begin position="104"/>
        <end position="113"/>
    </location>
</feature>
<feature type="compositionally biased region" description="Basic and acidic residues" evidence="6">
    <location>
        <begin position="80"/>
        <end position="100"/>
    </location>
</feature>
<feature type="compositionally biased region" description="Acidic residues" evidence="6">
    <location>
        <begin position="185"/>
        <end position="195"/>
    </location>
</feature>
<evidence type="ECO:0000256" key="3">
    <source>
        <dbReference type="ARBA" id="ARBA00022741"/>
    </source>
</evidence>
<dbReference type="Pfam" id="PF16575">
    <property type="entry name" value="CLP1_P"/>
    <property type="match status" value="1"/>
</dbReference>
<keyword evidence="4" id="KW-0418">Kinase</keyword>
<protein>
    <recommendedName>
        <fullName evidence="7">Clp1 P-loop domain-containing protein</fullName>
    </recommendedName>
</protein>
<feature type="domain" description="Clp1 P-loop" evidence="7">
    <location>
        <begin position="604"/>
        <end position="739"/>
    </location>
</feature>
<dbReference type="GO" id="GO:0000448">
    <property type="term" value="P:cleavage in ITS2 between 5.8S rRNA and LSU-rRNA of tricistronic rRNA transcript (SSU-rRNA, 5.8S rRNA, LSU-rRNA)"/>
    <property type="evidence" value="ECO:0007669"/>
    <property type="project" value="TreeGrafter"/>
</dbReference>
<evidence type="ECO:0000256" key="5">
    <source>
        <dbReference type="ARBA" id="ARBA00022840"/>
    </source>
</evidence>
<evidence type="ECO:0000256" key="1">
    <source>
        <dbReference type="ARBA" id="ARBA00011003"/>
    </source>
</evidence>
<dbReference type="SUPFAM" id="SSF52540">
    <property type="entry name" value="P-loop containing nucleoside triphosphate hydrolases"/>
    <property type="match status" value="1"/>
</dbReference>
<sequence length="1034" mass="111399">MRRRRQLVAVGTTDVVAVEAAQKEQDGAGPLLVNNSNNNNNDNNNTQFPANTITADVPEGGEKVKGVSTRDESSESDAEPPFKRFKIPEKVQARLTERDVLPQGDTTGDSSTAAEDADSVADVIGRRKLLASSRCAAVSCVQGGGVQAPKPLLFVRRLPRHGRERDQRKQRVTPCGASGGTADGSPEESASDDDEIIRFGEEGSSDSEGSFSDTPHPNGSGSGVGAERREIDRHFAGYASDEIPSVGSSSHEDEAEEGEEGEEAFSSDEEGEEKDGETDDEGSLHSDSGDVPVEGTNEASGCVSFGLWQQQRPEEERKQRREDKRGTGDAAERPKGKGPVPSERSNRFSGVDFEMHINHSAALPCHHVLVQMRSSLTVQGPCCIVGLGMGEVSVGGFFLGKKQITLLCDSQCVVMTPVRRLKTKNSELDSLPTPERVPLLQSPDGSFTVVPTFIPNQRVTLNQSDTAVAVPFPTGEGGEESLKMRYADDLEMFGTVDWDWVETAVVALRRRQVSGLSCVVLIVQPYGAGAGLPTRRHYLNGNVKGTGGNGKPVQAFGRHHSGRPFIEVPLFVARRPVPDVDASLLPNVIPTIVKQCTGSVIVLGSQGIGKSTLCRFLANAFFSQYGVCYWLELDIGQPEFGPPGVLSLYRVISPLLSSHDVMSAELVAGYYVGGARMRCPVAVATALAHICEVAGRLQGQHPIVVNTHGWVLSTGRRITVEAIRRLRPTHIIHLVTQQEEQWARSGESLMNPANGLNPSVLNKRFLVGGGTTTAPVREGGKGFTAQTPSHRSTFWGKKLRTASVDGQDPSRTCWTGAVHTVHVRRDHGPLRNNLQPKASAIRRDIWSQYLAPIFHHYGRGKAGGVEQGGLRNNSIAVDEEGSTALLTGLLDQFEALVFTDVTEARDLTVDFVCAALEHSVVALSIRVVPADNKSVKVAIPQPVAADGHACRPPYYANCRCLVDVPEGFTVTCFGVVESSEADMRTSGEIRVRLPLHRSVVHRMLSVPGEGERVALSLACAVTDRTDTAAVQTLF</sequence>
<dbReference type="InterPro" id="IPR045116">
    <property type="entry name" value="Clp1/Grc3"/>
</dbReference>
<comment type="similarity">
    <text evidence="1">Belongs to the Clp1 family. NOL9/GRC3 subfamily.</text>
</comment>
<feature type="compositionally biased region" description="Basic and acidic residues" evidence="6">
    <location>
        <begin position="226"/>
        <end position="235"/>
    </location>
</feature>
<feature type="region of interest" description="Disordered" evidence="6">
    <location>
        <begin position="156"/>
        <end position="347"/>
    </location>
</feature>
<evidence type="ECO:0000313" key="8">
    <source>
        <dbReference type="EMBL" id="CCC91884.1"/>
    </source>
</evidence>
<dbReference type="InterPro" id="IPR027417">
    <property type="entry name" value="P-loop_NTPase"/>
</dbReference>
<evidence type="ECO:0000256" key="4">
    <source>
        <dbReference type="ARBA" id="ARBA00022777"/>
    </source>
</evidence>
<dbReference type="PANTHER" id="PTHR12755">
    <property type="entry name" value="CLEAVAGE/POLYADENYLATION FACTOR IA SUBUNIT CLP1P"/>
    <property type="match status" value="1"/>
</dbReference>
<gene>
    <name evidence="8" type="ORF">TCIL3000_8_930</name>
</gene>
<feature type="compositionally biased region" description="Basic and acidic residues" evidence="6">
    <location>
        <begin position="312"/>
        <end position="335"/>
    </location>
</feature>